<comment type="caution">
    <text evidence="1">The sequence shown here is derived from an EMBL/GenBank/DDBJ whole genome shotgun (WGS) entry which is preliminary data.</text>
</comment>
<feature type="non-terminal residue" evidence="1">
    <location>
        <position position="76"/>
    </location>
</feature>
<dbReference type="Proteomes" id="UP000029981">
    <property type="component" value="Unassembled WGS sequence"/>
</dbReference>
<gene>
    <name evidence="1" type="ORF">Csa_017721</name>
</gene>
<evidence type="ECO:0000313" key="2">
    <source>
        <dbReference type="Proteomes" id="UP000029981"/>
    </source>
</evidence>
<evidence type="ECO:0000313" key="1">
    <source>
        <dbReference type="EMBL" id="KAE8637194.1"/>
    </source>
</evidence>
<reference evidence="1 2" key="4">
    <citation type="journal article" date="2011" name="BMC Genomics">
        <title>RNA-Seq improves annotation of protein-coding genes in the cucumber genome.</title>
        <authorList>
            <person name="Li Z."/>
            <person name="Zhang Z."/>
            <person name="Yan P."/>
            <person name="Huang S."/>
            <person name="Fei Z."/>
            <person name="Lin K."/>
        </authorList>
    </citation>
    <scope>NUCLEOTIDE SEQUENCE [LARGE SCALE GENOMIC DNA]</scope>
    <source>
        <strain evidence="2">cv. 9930</strain>
        <tissue evidence="1">Leaf</tissue>
    </source>
</reference>
<reference evidence="1 2" key="1">
    <citation type="journal article" date="2009" name="Nat. Genet.">
        <title>The genome of the cucumber, Cucumis sativus L.</title>
        <authorList>
            <person name="Huang S."/>
            <person name="Li R."/>
            <person name="Zhang Z."/>
            <person name="Li L."/>
            <person name="Gu X."/>
            <person name="Fan W."/>
            <person name="Lucas W.J."/>
            <person name="Wang X."/>
            <person name="Xie B."/>
            <person name="Ni P."/>
            <person name="Ren Y."/>
            <person name="Zhu H."/>
            <person name="Li J."/>
            <person name="Lin K."/>
            <person name="Jin W."/>
            <person name="Fei Z."/>
            <person name="Li G."/>
            <person name="Staub J."/>
            <person name="Kilian A."/>
            <person name="van der Vossen E.A."/>
            <person name="Wu Y."/>
            <person name="Guo J."/>
            <person name="He J."/>
            <person name="Jia Z."/>
            <person name="Ren Y."/>
            <person name="Tian G."/>
            <person name="Lu Y."/>
            <person name="Ruan J."/>
            <person name="Qian W."/>
            <person name="Wang M."/>
            <person name="Huang Q."/>
            <person name="Li B."/>
            <person name="Xuan Z."/>
            <person name="Cao J."/>
            <person name="Asan"/>
            <person name="Wu Z."/>
            <person name="Zhang J."/>
            <person name="Cai Q."/>
            <person name="Bai Y."/>
            <person name="Zhao B."/>
            <person name="Han Y."/>
            <person name="Li Y."/>
            <person name="Li X."/>
            <person name="Wang S."/>
            <person name="Shi Q."/>
            <person name="Liu S."/>
            <person name="Cho W.K."/>
            <person name="Kim J.Y."/>
            <person name="Xu Y."/>
            <person name="Heller-Uszynska K."/>
            <person name="Miao H."/>
            <person name="Cheng Z."/>
            <person name="Zhang S."/>
            <person name="Wu J."/>
            <person name="Yang Y."/>
            <person name="Kang H."/>
            <person name="Li M."/>
            <person name="Liang H."/>
            <person name="Ren X."/>
            <person name="Shi Z."/>
            <person name="Wen M."/>
            <person name="Jian M."/>
            <person name="Yang H."/>
            <person name="Zhang G."/>
            <person name="Yang Z."/>
            <person name="Chen R."/>
            <person name="Liu S."/>
            <person name="Li J."/>
            <person name="Ma L."/>
            <person name="Liu H."/>
            <person name="Zhou Y."/>
            <person name="Zhao J."/>
            <person name="Fang X."/>
            <person name="Li G."/>
            <person name="Fang L."/>
            <person name="Li Y."/>
            <person name="Liu D."/>
            <person name="Zheng H."/>
            <person name="Zhang Y."/>
            <person name="Qin N."/>
            <person name="Li Z."/>
            <person name="Yang G."/>
            <person name="Yang S."/>
            <person name="Bolund L."/>
            <person name="Kristiansen K."/>
            <person name="Zheng H."/>
            <person name="Li S."/>
            <person name="Zhang X."/>
            <person name="Yang H."/>
            <person name="Wang J."/>
            <person name="Sun R."/>
            <person name="Zhang B."/>
            <person name="Jiang S."/>
            <person name="Wang J."/>
            <person name="Du Y."/>
            <person name="Li S."/>
        </authorList>
    </citation>
    <scope>NUCLEOTIDE SEQUENCE [LARGE SCALE GENOMIC DNA]</scope>
    <source>
        <strain evidence="2">cv. 9930</strain>
        <tissue evidence="1">Leaf</tissue>
    </source>
</reference>
<dbReference type="EMBL" id="ACHR03000073">
    <property type="protein sequence ID" value="KAE8637194.1"/>
    <property type="molecule type" value="Genomic_DNA"/>
</dbReference>
<protein>
    <submittedName>
        <fullName evidence="1">Uncharacterized protein</fullName>
    </submittedName>
</protein>
<proteinExistence type="predicted"/>
<sequence length="76" mass="9044">MTVRDTLNSALDEEMSVDQKKKKFMREEVGEYQETYKITKRILEKYGSERVLDTPITEEVKCRTFVNQVTYFGLKK</sequence>
<organism evidence="1 2">
    <name type="scientific">Cucumis sativus</name>
    <name type="common">Cucumber</name>
    <dbReference type="NCBI Taxonomy" id="3659"/>
    <lineage>
        <taxon>Eukaryota</taxon>
        <taxon>Viridiplantae</taxon>
        <taxon>Streptophyta</taxon>
        <taxon>Embryophyta</taxon>
        <taxon>Tracheophyta</taxon>
        <taxon>Spermatophyta</taxon>
        <taxon>Magnoliopsida</taxon>
        <taxon>eudicotyledons</taxon>
        <taxon>Gunneridae</taxon>
        <taxon>Pentapetalae</taxon>
        <taxon>rosids</taxon>
        <taxon>fabids</taxon>
        <taxon>Cucurbitales</taxon>
        <taxon>Cucurbitaceae</taxon>
        <taxon>Benincaseae</taxon>
        <taxon>Cucumis</taxon>
    </lineage>
</organism>
<reference evidence="1 2" key="3">
    <citation type="journal article" date="2010" name="BMC Genomics">
        <title>Transcriptome sequencing and comparative analysis of cucumber flowers with different sex types.</title>
        <authorList>
            <person name="Guo S."/>
            <person name="Zheng Y."/>
            <person name="Joung J.G."/>
            <person name="Liu S."/>
            <person name="Zhang Z."/>
            <person name="Crasta O.R."/>
            <person name="Sobral B.W."/>
            <person name="Xu Y."/>
            <person name="Huang S."/>
            <person name="Fei Z."/>
        </authorList>
    </citation>
    <scope>NUCLEOTIDE SEQUENCE [LARGE SCALE GENOMIC DNA]</scope>
    <source>
        <strain evidence="2">cv. 9930</strain>
        <tissue evidence="1">Leaf</tissue>
    </source>
</reference>
<reference evidence="1 2" key="2">
    <citation type="journal article" date="2009" name="PLoS ONE">
        <title>An integrated genetic and cytogenetic map of the cucumber genome.</title>
        <authorList>
            <person name="Ren Y."/>
            <person name="Zhang Z."/>
            <person name="Liu J."/>
            <person name="Staub J.E."/>
            <person name="Han Y."/>
            <person name="Cheng Z."/>
            <person name="Li X."/>
            <person name="Lu J."/>
            <person name="Miao H."/>
            <person name="Kang H."/>
            <person name="Xie B."/>
            <person name="Gu X."/>
            <person name="Wang X."/>
            <person name="Du Y."/>
            <person name="Jin W."/>
            <person name="Huang S."/>
        </authorList>
    </citation>
    <scope>NUCLEOTIDE SEQUENCE [LARGE SCALE GENOMIC DNA]</scope>
    <source>
        <strain evidence="2">cv. 9930</strain>
        <tissue evidence="1">Leaf</tissue>
    </source>
</reference>
<reference evidence="1 2" key="5">
    <citation type="journal article" date="2019" name="Gigascience">
        <title>A chromosome-scale genome assembly of cucumber (Cucumis sativus L.).</title>
        <authorList>
            <person name="Li Q."/>
            <person name="Li H."/>
            <person name="Huang W."/>
            <person name="Xu Y."/>
            <person name="Zhou Q."/>
            <person name="Wang S."/>
            <person name="Ruan J."/>
            <person name="Huang S."/>
            <person name="Zhang Z."/>
        </authorList>
    </citation>
    <scope>NUCLEOTIDE SEQUENCE [LARGE SCALE GENOMIC DNA]</scope>
    <source>
        <strain evidence="2">cv. 9930</strain>
        <tissue evidence="1">Leaf</tissue>
    </source>
</reference>
<name>A0ACB6HBC1_CUCSA</name>
<accession>A0ACB6HBC1</accession>
<keyword evidence="2" id="KW-1185">Reference proteome</keyword>